<dbReference type="AlphaFoldDB" id="Q339U5"/>
<evidence type="ECO:0000256" key="1">
    <source>
        <dbReference type="ARBA" id="ARBA00009861"/>
    </source>
</evidence>
<gene>
    <name evidence="4" type="ordered locus">LOC_Os10g18430</name>
</gene>
<dbReference type="PANTHER" id="PTHR31642:SF278">
    <property type="entry name" value="TRYPTAMINE HYDROXYCINNAMOYLTRANSFERASE 1"/>
    <property type="match status" value="1"/>
</dbReference>
<dbReference type="Gene3D" id="3.30.559.10">
    <property type="entry name" value="Chloramphenicol acetyltransferase-like domain"/>
    <property type="match status" value="1"/>
</dbReference>
<dbReference type="Pfam" id="PF02458">
    <property type="entry name" value="Transferase"/>
    <property type="match status" value="2"/>
</dbReference>
<evidence type="ECO:0000313" key="4">
    <source>
        <dbReference type="EMBL" id="ABB47182.2"/>
    </source>
</evidence>
<keyword evidence="3" id="KW-0012">Acyltransferase</keyword>
<dbReference type="GO" id="GO:0050734">
    <property type="term" value="F:hydroxycinnamoyltransferase activity"/>
    <property type="evidence" value="ECO:0007669"/>
    <property type="project" value="UniProtKB-ARBA"/>
</dbReference>
<name>Q339U5_ORYSJ</name>
<reference evidence="4" key="2">
    <citation type="submission" date="2003-05" db="EMBL/GenBank/DDBJ databases">
        <authorList>
            <person name="Buell C.R."/>
            <person name="Wing R.A."/>
            <person name="McCombie W.R."/>
            <person name="Messing J."/>
            <person name="Yuan Q."/>
            <person name="Ouyang S."/>
        </authorList>
    </citation>
    <scope>NUCLEOTIDE SEQUENCE</scope>
</reference>
<comment type="similarity">
    <text evidence="1">Belongs to the plant acyltransferase family.</text>
</comment>
<organism evidence="4">
    <name type="scientific">Oryza sativa subsp. japonica</name>
    <name type="common">Rice</name>
    <dbReference type="NCBI Taxonomy" id="39947"/>
    <lineage>
        <taxon>Eukaryota</taxon>
        <taxon>Viridiplantae</taxon>
        <taxon>Streptophyta</taxon>
        <taxon>Embryophyta</taxon>
        <taxon>Tracheophyta</taxon>
        <taxon>Spermatophyta</taxon>
        <taxon>Magnoliopsida</taxon>
        <taxon>Liliopsida</taxon>
        <taxon>Poales</taxon>
        <taxon>Poaceae</taxon>
        <taxon>BOP clade</taxon>
        <taxon>Oryzoideae</taxon>
        <taxon>Oryzeae</taxon>
        <taxon>Oryzinae</taxon>
        <taxon>Oryza</taxon>
        <taxon>Oryza sativa</taxon>
    </lineage>
</organism>
<dbReference type="PANTHER" id="PTHR31642">
    <property type="entry name" value="TRICHOTHECENE 3-O-ACETYLTRANSFERASE"/>
    <property type="match status" value="1"/>
</dbReference>
<protein>
    <submittedName>
        <fullName evidence="4">Agmatine coumaroyltransferase, putative</fullName>
    </submittedName>
</protein>
<reference evidence="4" key="3">
    <citation type="submission" date="2006-07" db="EMBL/GenBank/DDBJ databases">
        <authorList>
            <person name="Buell R."/>
        </authorList>
    </citation>
    <scope>NUCLEOTIDE SEQUENCE</scope>
</reference>
<keyword evidence="2 4" id="KW-0808">Transferase</keyword>
<accession>Q339U5</accession>
<dbReference type="InterPro" id="IPR050317">
    <property type="entry name" value="Plant_Fungal_Acyltransferase"/>
</dbReference>
<evidence type="ECO:0000256" key="2">
    <source>
        <dbReference type="ARBA" id="ARBA00022679"/>
    </source>
</evidence>
<dbReference type="SUPFAM" id="SSF52777">
    <property type="entry name" value="CoA-dependent acyltransferases"/>
    <property type="match status" value="1"/>
</dbReference>
<dbReference type="EMBL" id="DP000086">
    <property type="protein sequence ID" value="ABB47182.2"/>
    <property type="molecule type" value="Genomic_DNA"/>
</dbReference>
<dbReference type="InterPro" id="IPR023213">
    <property type="entry name" value="CAT-like_dom_sf"/>
</dbReference>
<proteinExistence type="inferred from homology"/>
<evidence type="ECO:0000256" key="3">
    <source>
        <dbReference type="ARBA" id="ARBA00023315"/>
    </source>
</evidence>
<reference evidence="4" key="1">
    <citation type="journal article" date="2003" name="Science">
        <title>In-depth view of structure, activity, and evolution of rice chromosome 10.</title>
        <authorList>
            <consortium name="Rice Chromosome 10 Sequencing Consortium"/>
        </authorList>
    </citation>
    <scope>NUCLEOTIDE SEQUENCE [LARGE SCALE GENOMIC DNA]</scope>
</reference>
<sequence length="149" mass="16183">MNLDHNSTLGTLQERADEPLLQVQLTRDTCGGLVISVTAHHHVADGKSMSVFFVAWAAAVHTRAEYTDGGEARTVLCPDLEVDSWLGFRFHELDFGCGPPCAFLPPDVPVEGILMIFVPSCAAKGGIEMFVALDDSHVKAFSQICYSMD</sequence>